<keyword evidence="14" id="KW-1185">Reference proteome</keyword>
<dbReference type="PROSITE" id="PS50928">
    <property type="entry name" value="ABC_TM1"/>
    <property type="match status" value="1"/>
</dbReference>
<keyword evidence="8" id="KW-0921">Nickel transport</keyword>
<dbReference type="RefSeq" id="WP_144303766.1">
    <property type="nucleotide sequence ID" value="NZ_QMIE01000013.1"/>
</dbReference>
<dbReference type="GO" id="GO:0005886">
    <property type="term" value="C:plasma membrane"/>
    <property type="evidence" value="ECO:0007669"/>
    <property type="project" value="UniProtKB-SubCell"/>
</dbReference>
<evidence type="ECO:0000256" key="3">
    <source>
        <dbReference type="ARBA" id="ARBA00022475"/>
    </source>
</evidence>
<evidence type="ECO:0000256" key="2">
    <source>
        <dbReference type="ARBA" id="ARBA00022448"/>
    </source>
</evidence>
<dbReference type="NCBIfam" id="NF045470">
    <property type="entry name" value="Opp2B"/>
    <property type="match status" value="1"/>
</dbReference>
<dbReference type="InterPro" id="IPR014156">
    <property type="entry name" value="Nickel_NikB"/>
</dbReference>
<evidence type="ECO:0000256" key="5">
    <source>
        <dbReference type="ARBA" id="ARBA00022692"/>
    </source>
</evidence>
<keyword evidence="3" id="KW-1003">Cell membrane</keyword>
<evidence type="ECO:0000259" key="12">
    <source>
        <dbReference type="PROSITE" id="PS50928"/>
    </source>
</evidence>
<dbReference type="SUPFAM" id="SSF161098">
    <property type="entry name" value="MetI-like"/>
    <property type="match status" value="1"/>
</dbReference>
<evidence type="ECO:0000256" key="4">
    <source>
        <dbReference type="ARBA" id="ARBA00022596"/>
    </source>
</evidence>
<evidence type="ECO:0000256" key="10">
    <source>
        <dbReference type="ARBA" id="ARBA00024202"/>
    </source>
</evidence>
<dbReference type="InterPro" id="IPR035906">
    <property type="entry name" value="MetI-like_sf"/>
</dbReference>
<keyword evidence="7" id="KW-0406">Ion transport</keyword>
<evidence type="ECO:0000256" key="1">
    <source>
        <dbReference type="ARBA" id="ARBA00004651"/>
    </source>
</evidence>
<dbReference type="AlphaFoldDB" id="A0A7M3MCE6"/>
<keyword evidence="5 11" id="KW-0812">Transmembrane</keyword>
<dbReference type="Pfam" id="PF00528">
    <property type="entry name" value="BPD_transp_1"/>
    <property type="match status" value="1"/>
</dbReference>
<dbReference type="PANTHER" id="PTHR43163">
    <property type="entry name" value="DIPEPTIDE TRANSPORT SYSTEM PERMEASE PROTEIN DPPB-RELATED"/>
    <property type="match status" value="1"/>
</dbReference>
<comment type="caution">
    <text evidence="13">The sequence shown here is derived from an EMBL/GenBank/DDBJ whole genome shotgun (WGS) entry which is preliminary data.</text>
</comment>
<dbReference type="PANTHER" id="PTHR43163:SF6">
    <property type="entry name" value="DIPEPTIDE TRANSPORT SYSTEM PERMEASE PROTEIN DPPB-RELATED"/>
    <property type="match status" value="1"/>
</dbReference>
<feature type="transmembrane region" description="Helical" evidence="11">
    <location>
        <begin position="138"/>
        <end position="160"/>
    </location>
</feature>
<evidence type="ECO:0000256" key="9">
    <source>
        <dbReference type="ARBA" id="ARBA00023136"/>
    </source>
</evidence>
<feature type="transmembrane region" description="Helical" evidence="11">
    <location>
        <begin position="279"/>
        <end position="302"/>
    </location>
</feature>
<dbReference type="NCBIfam" id="NF007677">
    <property type="entry name" value="PRK10352.1"/>
    <property type="match status" value="1"/>
</dbReference>
<dbReference type="CDD" id="cd06261">
    <property type="entry name" value="TM_PBP2"/>
    <property type="match status" value="1"/>
</dbReference>
<protein>
    <submittedName>
        <fullName evidence="13">Nickel ABC transporter permease subunit NikB</fullName>
    </submittedName>
</protein>
<dbReference type="EMBL" id="QMIE01000013">
    <property type="protein sequence ID" value="TVM15987.1"/>
    <property type="molecule type" value="Genomic_DNA"/>
</dbReference>
<feature type="transmembrane region" description="Helical" evidence="11">
    <location>
        <begin position="172"/>
        <end position="190"/>
    </location>
</feature>
<keyword evidence="6 11" id="KW-1133">Transmembrane helix</keyword>
<keyword evidence="9 11" id="KW-0472">Membrane</keyword>
<keyword evidence="4" id="KW-0533">Nickel</keyword>
<dbReference type="GO" id="GO:0071916">
    <property type="term" value="F:dipeptide transmembrane transporter activity"/>
    <property type="evidence" value="ECO:0007669"/>
    <property type="project" value="TreeGrafter"/>
</dbReference>
<proteinExistence type="inferred from homology"/>
<evidence type="ECO:0000313" key="14">
    <source>
        <dbReference type="Proteomes" id="UP000448292"/>
    </source>
</evidence>
<comment type="subcellular location">
    <subcellularLocation>
        <location evidence="1 11">Cell membrane</location>
        <topology evidence="1 11">Multi-pass membrane protein</topology>
    </subcellularLocation>
</comment>
<organism evidence="13 14">
    <name type="scientific">Oceanidesulfovibrio indonesiensis</name>
    <dbReference type="NCBI Taxonomy" id="54767"/>
    <lineage>
        <taxon>Bacteria</taxon>
        <taxon>Pseudomonadati</taxon>
        <taxon>Thermodesulfobacteriota</taxon>
        <taxon>Desulfovibrionia</taxon>
        <taxon>Desulfovibrionales</taxon>
        <taxon>Desulfovibrionaceae</taxon>
        <taxon>Oceanidesulfovibrio</taxon>
    </lineage>
</organism>
<reference evidence="13 14" key="1">
    <citation type="submission" date="2018-06" db="EMBL/GenBank/DDBJ databases">
        <title>Complete genome of Desulfovibrio indonesiensis P37SLT.</title>
        <authorList>
            <person name="Crispim J.S."/>
            <person name="Vidigal P.M.P."/>
            <person name="Silva L.C.F."/>
            <person name="Laguardia C.N."/>
            <person name="Araujo L.C."/>
            <person name="Dias R.S."/>
            <person name="Sousa M.P."/>
            <person name="Paula S.O."/>
            <person name="Silva C."/>
        </authorList>
    </citation>
    <scope>NUCLEOTIDE SEQUENCE [LARGE SCALE GENOMIC DNA]</scope>
    <source>
        <strain evidence="13 14">P37SLT</strain>
    </source>
</reference>
<comment type="similarity">
    <text evidence="10">Belongs to the binding-protein-dependent transport system permease family. OppBC subfamily.</text>
</comment>
<dbReference type="Gene3D" id="1.10.3720.10">
    <property type="entry name" value="MetI-like"/>
    <property type="match status" value="1"/>
</dbReference>
<evidence type="ECO:0000256" key="7">
    <source>
        <dbReference type="ARBA" id="ARBA00023065"/>
    </source>
</evidence>
<feature type="transmembrane region" description="Helical" evidence="11">
    <location>
        <begin position="94"/>
        <end position="117"/>
    </location>
</feature>
<dbReference type="Pfam" id="PF19300">
    <property type="entry name" value="BPD_transp_1_N"/>
    <property type="match status" value="1"/>
</dbReference>
<dbReference type="InterPro" id="IPR050045">
    <property type="entry name" value="Opp2B"/>
</dbReference>
<feature type="domain" description="ABC transmembrane type-1" evidence="12">
    <location>
        <begin position="98"/>
        <end position="295"/>
    </location>
</feature>
<keyword evidence="2 11" id="KW-0813">Transport</keyword>
<dbReference type="InterPro" id="IPR045621">
    <property type="entry name" value="BPD_transp_1_N"/>
</dbReference>
<dbReference type="Proteomes" id="UP000448292">
    <property type="component" value="Unassembled WGS sequence"/>
</dbReference>
<evidence type="ECO:0000256" key="6">
    <source>
        <dbReference type="ARBA" id="ARBA00022989"/>
    </source>
</evidence>
<dbReference type="GO" id="GO:0015099">
    <property type="term" value="F:nickel cation transmembrane transporter activity"/>
    <property type="evidence" value="ECO:0007669"/>
    <property type="project" value="InterPro"/>
</dbReference>
<dbReference type="InterPro" id="IPR000515">
    <property type="entry name" value="MetI-like"/>
</dbReference>
<gene>
    <name evidence="13" type="ORF">DPQ33_13545</name>
</gene>
<evidence type="ECO:0000256" key="8">
    <source>
        <dbReference type="ARBA" id="ARBA00023112"/>
    </source>
</evidence>
<accession>A0A7M3MCE6</accession>
<dbReference type="OrthoDB" id="9778910at2"/>
<dbReference type="NCBIfam" id="TIGR02789">
    <property type="entry name" value="nickel_nikB"/>
    <property type="match status" value="1"/>
</dbReference>
<evidence type="ECO:0000256" key="11">
    <source>
        <dbReference type="RuleBase" id="RU363032"/>
    </source>
</evidence>
<evidence type="ECO:0000313" key="13">
    <source>
        <dbReference type="EMBL" id="TVM15987.1"/>
    </source>
</evidence>
<name>A0A7M3MCE6_9BACT</name>
<sequence>MFRYILKRMALLPPILLAVSLVVFGILRLGQGDPAMAYLRLSNIPPTDQALAVAREELGLDKPFAVQYVRWLGDAVQGDFGRSYVTKNPVLDEIFYYLPNTLTLAAASLVLTLLISAPLGMVSALKKDKLPDHLTRGLSFFGVSMPNFWLGFILAWLFAVKLGWLPPMGKGGLGHMVLPVVTMSLMSLCINTRLIRANMLDNMHSRYVLYARARGLPESVVVGRHVMANSLIPVITAIGMHVGELFGGAVIAETIFAWPGVGRYAVSAIYNRDYPVMQCFILIMTTIFVTMNLVVDICYAWLDPRIRFEGDSR</sequence>